<protein>
    <submittedName>
        <fullName evidence="1">Uncharacterized protein</fullName>
    </submittedName>
</protein>
<dbReference type="Gene3D" id="3.40.50.150">
    <property type="entry name" value="Vaccinia Virus protein VP39"/>
    <property type="match status" value="1"/>
</dbReference>
<dbReference type="OrthoDB" id="46564at2759"/>
<dbReference type="GO" id="GO:0005634">
    <property type="term" value="C:nucleus"/>
    <property type="evidence" value="ECO:0007669"/>
    <property type="project" value="TreeGrafter"/>
</dbReference>
<dbReference type="GO" id="GO:0008276">
    <property type="term" value="F:protein methyltransferase activity"/>
    <property type="evidence" value="ECO:0007669"/>
    <property type="project" value="InterPro"/>
</dbReference>
<keyword evidence="2" id="KW-1185">Reference proteome</keyword>
<accession>A0A8J8NHN4</accession>
<dbReference type="AlphaFoldDB" id="A0A8J8NHN4"/>
<proteinExistence type="predicted"/>
<dbReference type="InterPro" id="IPR029063">
    <property type="entry name" value="SAM-dependent_MTases_sf"/>
</dbReference>
<dbReference type="PANTHER" id="PTHR23108:SF3">
    <property type="entry name" value="METHYLTRANSFERASE FAMILY PROTEIN"/>
    <property type="match status" value="1"/>
</dbReference>
<dbReference type="InterPro" id="IPR019410">
    <property type="entry name" value="Methyltransf_16"/>
</dbReference>
<reference evidence="1" key="1">
    <citation type="submission" date="2019-06" db="EMBL/GenBank/DDBJ databases">
        <authorList>
            <person name="Zheng W."/>
        </authorList>
    </citation>
    <scope>NUCLEOTIDE SEQUENCE</scope>
    <source>
        <strain evidence="1">QDHG01</strain>
    </source>
</reference>
<dbReference type="Proteomes" id="UP000785679">
    <property type="component" value="Unassembled WGS sequence"/>
</dbReference>
<name>A0A8J8NHN4_HALGN</name>
<gene>
    <name evidence="1" type="ORF">FGO68_gene1309</name>
</gene>
<dbReference type="EMBL" id="RRYP01016573">
    <property type="protein sequence ID" value="TNV74889.1"/>
    <property type="molecule type" value="Genomic_DNA"/>
</dbReference>
<sequence length="261" mass="29249">MEQSQPLKKSSSRGELLGDIFVDVDYQPITFEYGTFKQVVHALKTSSTDYDLTGQIIWKAADIMSKYIIDHLGPSVLKDQTVLEIGSGPGLCALVAQHFAKTVILSDYQDLVMDLIAINCEKCAVPTCQLLSTQLDWMKCKEADYYETLPVLEYDGKQMVDHARLPAIGIDYIIGSDIVYWTSSIEPLMDVLTLLFQRNSATLKAFYFCYIERHVVTHTQLKGALSKAWDGGFVVEEVMSEFAKGIDPNAYIYKVTARGSE</sequence>
<dbReference type="InterPro" id="IPR038899">
    <property type="entry name" value="METTL22"/>
</dbReference>
<evidence type="ECO:0000313" key="2">
    <source>
        <dbReference type="Proteomes" id="UP000785679"/>
    </source>
</evidence>
<dbReference type="Pfam" id="PF10294">
    <property type="entry name" value="Methyltransf_16"/>
    <property type="match status" value="2"/>
</dbReference>
<comment type="caution">
    <text evidence="1">The sequence shown here is derived from an EMBL/GenBank/DDBJ whole genome shotgun (WGS) entry which is preliminary data.</text>
</comment>
<dbReference type="SUPFAM" id="SSF53335">
    <property type="entry name" value="S-adenosyl-L-methionine-dependent methyltransferases"/>
    <property type="match status" value="1"/>
</dbReference>
<organism evidence="1 2">
    <name type="scientific">Halteria grandinella</name>
    <dbReference type="NCBI Taxonomy" id="5974"/>
    <lineage>
        <taxon>Eukaryota</taxon>
        <taxon>Sar</taxon>
        <taxon>Alveolata</taxon>
        <taxon>Ciliophora</taxon>
        <taxon>Intramacronucleata</taxon>
        <taxon>Spirotrichea</taxon>
        <taxon>Stichotrichia</taxon>
        <taxon>Sporadotrichida</taxon>
        <taxon>Halteriidae</taxon>
        <taxon>Halteria</taxon>
    </lineage>
</organism>
<dbReference type="PANTHER" id="PTHR23108">
    <property type="entry name" value="METHYLTRANSFERASE-RELATED"/>
    <property type="match status" value="1"/>
</dbReference>
<evidence type="ECO:0000313" key="1">
    <source>
        <dbReference type="EMBL" id="TNV74889.1"/>
    </source>
</evidence>